<keyword evidence="1" id="KW-0732">Signal</keyword>
<dbReference type="Proteomes" id="UP000827092">
    <property type="component" value="Unassembled WGS sequence"/>
</dbReference>
<evidence type="ECO:0000313" key="2">
    <source>
        <dbReference type="EMBL" id="KAG8176510.1"/>
    </source>
</evidence>
<reference evidence="2 3" key="1">
    <citation type="journal article" date="2022" name="Nat. Ecol. Evol.">
        <title>A masculinizing supergene underlies an exaggerated male reproductive morph in a spider.</title>
        <authorList>
            <person name="Hendrickx F."/>
            <person name="De Corte Z."/>
            <person name="Sonet G."/>
            <person name="Van Belleghem S.M."/>
            <person name="Kostlbacher S."/>
            <person name="Vangestel C."/>
        </authorList>
    </citation>
    <scope>NUCLEOTIDE SEQUENCE [LARGE SCALE GENOMIC DNA]</scope>
    <source>
        <strain evidence="2">W744_W776</strain>
    </source>
</reference>
<accession>A0AAV6TYX6</accession>
<protein>
    <submittedName>
        <fullName evidence="2">Uncharacterized protein</fullName>
    </submittedName>
</protein>
<keyword evidence="3" id="KW-1185">Reference proteome</keyword>
<sequence>MNEAVQIFSHAKLLPYTTMIMTLKIVCILFLFCAQSANGDGNAIEAEMFCPIKNSILTALGSRSPFFGDVLSPRCTNSYENYLSEENNTLTFEANEGINASCLEHQVITRMKLTLSETRQPSTLILECTSLSDPNVVDRVYTVSSEQYRDALVDCQEGVMQGISFAKARQWPITRVELRCVKLL</sequence>
<gene>
    <name evidence="2" type="ORF">JTE90_020346</name>
</gene>
<dbReference type="AlphaFoldDB" id="A0AAV6TYX6"/>
<proteinExistence type="predicted"/>
<name>A0AAV6TYX6_9ARAC</name>
<dbReference type="EMBL" id="JAFNEN010000872">
    <property type="protein sequence ID" value="KAG8176510.1"/>
    <property type="molecule type" value="Genomic_DNA"/>
</dbReference>
<comment type="caution">
    <text evidence="2">The sequence shown here is derived from an EMBL/GenBank/DDBJ whole genome shotgun (WGS) entry which is preliminary data.</text>
</comment>
<organism evidence="2 3">
    <name type="scientific">Oedothorax gibbosus</name>
    <dbReference type="NCBI Taxonomy" id="931172"/>
    <lineage>
        <taxon>Eukaryota</taxon>
        <taxon>Metazoa</taxon>
        <taxon>Ecdysozoa</taxon>
        <taxon>Arthropoda</taxon>
        <taxon>Chelicerata</taxon>
        <taxon>Arachnida</taxon>
        <taxon>Araneae</taxon>
        <taxon>Araneomorphae</taxon>
        <taxon>Entelegynae</taxon>
        <taxon>Araneoidea</taxon>
        <taxon>Linyphiidae</taxon>
        <taxon>Erigoninae</taxon>
        <taxon>Oedothorax</taxon>
    </lineage>
</organism>
<evidence type="ECO:0000256" key="1">
    <source>
        <dbReference type="SAM" id="SignalP"/>
    </source>
</evidence>
<feature type="chain" id="PRO_5044023347" evidence="1">
    <location>
        <begin position="40"/>
        <end position="184"/>
    </location>
</feature>
<feature type="signal peptide" evidence="1">
    <location>
        <begin position="1"/>
        <end position="39"/>
    </location>
</feature>
<evidence type="ECO:0000313" key="3">
    <source>
        <dbReference type="Proteomes" id="UP000827092"/>
    </source>
</evidence>